<evidence type="ECO:0000313" key="3">
    <source>
        <dbReference type="Proteomes" id="UP000285794"/>
    </source>
</evidence>
<proteinExistence type="predicted"/>
<dbReference type="Proteomes" id="UP000285794">
    <property type="component" value="Unassembled WGS sequence"/>
</dbReference>
<evidence type="ECO:0000313" key="2">
    <source>
        <dbReference type="EMBL" id="RRG21878.1"/>
    </source>
</evidence>
<keyword evidence="1" id="KW-0812">Transmembrane</keyword>
<keyword evidence="3" id="KW-1185">Reference proteome</keyword>
<protein>
    <submittedName>
        <fullName evidence="2">Uncharacterized protein</fullName>
    </submittedName>
</protein>
<gene>
    <name evidence="2" type="ORF">DWB61_08995</name>
</gene>
<organism evidence="2 3">
    <name type="scientific">Ancylomarina euxinus</name>
    <dbReference type="NCBI Taxonomy" id="2283627"/>
    <lineage>
        <taxon>Bacteria</taxon>
        <taxon>Pseudomonadati</taxon>
        <taxon>Bacteroidota</taxon>
        <taxon>Bacteroidia</taxon>
        <taxon>Marinilabiliales</taxon>
        <taxon>Marinifilaceae</taxon>
        <taxon>Ancylomarina</taxon>
    </lineage>
</organism>
<reference evidence="2 3" key="1">
    <citation type="submission" date="2018-07" db="EMBL/GenBank/DDBJ databases">
        <title>Draft genome sequence of Ancylomarina sp. M1P.</title>
        <authorList>
            <person name="Yadav S."/>
            <person name="Villanueva L."/>
            <person name="Damste J.S.S."/>
        </authorList>
    </citation>
    <scope>NUCLEOTIDE SEQUENCE [LARGE SCALE GENOMIC DNA]</scope>
    <source>
        <strain evidence="2 3">M1P</strain>
    </source>
</reference>
<sequence>MKNPLILTNEAFSVVYECLQFLVSSLNYLFFNFDSDSVLKILFSVFIYRGCELIFSVVQVFVAL</sequence>
<name>A0A425Y1S0_9BACT</name>
<comment type="caution">
    <text evidence="2">The sequence shown here is derived from an EMBL/GenBank/DDBJ whole genome shotgun (WGS) entry which is preliminary data.</text>
</comment>
<evidence type="ECO:0000256" key="1">
    <source>
        <dbReference type="SAM" id="Phobius"/>
    </source>
</evidence>
<feature type="transmembrane region" description="Helical" evidence="1">
    <location>
        <begin position="12"/>
        <end position="31"/>
    </location>
</feature>
<feature type="transmembrane region" description="Helical" evidence="1">
    <location>
        <begin position="38"/>
        <end position="62"/>
    </location>
</feature>
<accession>A0A425Y1S0</accession>
<keyword evidence="1" id="KW-0472">Membrane</keyword>
<dbReference type="AlphaFoldDB" id="A0A425Y1S0"/>
<keyword evidence="1" id="KW-1133">Transmembrane helix</keyword>
<dbReference type="EMBL" id="QQWG01000007">
    <property type="protein sequence ID" value="RRG21878.1"/>
    <property type="molecule type" value="Genomic_DNA"/>
</dbReference>